<comment type="similarity">
    <text evidence="3 13">Belongs to the G-protein coupled receptor 1 family.</text>
</comment>
<accession>A0A7N4NL37</accession>
<evidence type="ECO:0000313" key="15">
    <source>
        <dbReference type="Ensembl" id="ENSSHAP00000024675.1"/>
    </source>
</evidence>
<dbReference type="KEGG" id="shr:100934469"/>
<evidence type="ECO:0000256" key="10">
    <source>
        <dbReference type="ARBA" id="ARBA00023170"/>
    </source>
</evidence>
<reference evidence="15 16" key="1">
    <citation type="journal article" date="2011" name="Proc. Natl. Acad. Sci. U.S.A.">
        <title>Genetic diversity and population structure of the endangered marsupial Sarcophilus harrisii (Tasmanian devil).</title>
        <authorList>
            <person name="Miller W."/>
            <person name="Hayes V.M."/>
            <person name="Ratan A."/>
            <person name="Petersen D.C."/>
            <person name="Wittekindt N.E."/>
            <person name="Miller J."/>
            <person name="Walenz B."/>
            <person name="Knight J."/>
            <person name="Qi J."/>
            <person name="Zhao F."/>
            <person name="Wang Q."/>
            <person name="Bedoya-Reina O.C."/>
            <person name="Katiyar N."/>
            <person name="Tomsho L.P."/>
            <person name="Kasson L.M."/>
            <person name="Hardie R.A."/>
            <person name="Woodbridge P."/>
            <person name="Tindall E.A."/>
            <person name="Bertelsen M.F."/>
            <person name="Dixon D."/>
            <person name="Pyecroft S."/>
            <person name="Helgen K.M."/>
            <person name="Lesk A.M."/>
            <person name="Pringle T.H."/>
            <person name="Patterson N."/>
            <person name="Zhang Y."/>
            <person name="Kreiss A."/>
            <person name="Woods G.M."/>
            <person name="Jones M.E."/>
            <person name="Schuster S.C."/>
        </authorList>
    </citation>
    <scope>NUCLEOTIDE SEQUENCE [LARGE SCALE GENOMIC DNA]</scope>
</reference>
<dbReference type="GeneID" id="100934469"/>
<evidence type="ECO:0000256" key="11">
    <source>
        <dbReference type="ARBA" id="ARBA00023180"/>
    </source>
</evidence>
<evidence type="ECO:0000256" key="2">
    <source>
        <dbReference type="ARBA" id="ARBA00004651"/>
    </source>
</evidence>
<protein>
    <recommendedName>
        <fullName evidence="13">Vomeronasal type-1 receptor</fullName>
    </recommendedName>
</protein>
<evidence type="ECO:0000256" key="12">
    <source>
        <dbReference type="ARBA" id="ARBA00023224"/>
    </source>
</evidence>
<dbReference type="GO" id="GO:0005886">
    <property type="term" value="C:plasma membrane"/>
    <property type="evidence" value="ECO:0007669"/>
    <property type="project" value="UniProtKB-SubCell"/>
</dbReference>
<keyword evidence="4 13" id="KW-1003">Cell membrane</keyword>
<dbReference type="InParanoid" id="A0A7N4NL37"/>
<reference evidence="15" key="3">
    <citation type="submission" date="2025-09" db="UniProtKB">
        <authorList>
            <consortium name="Ensembl"/>
        </authorList>
    </citation>
    <scope>IDENTIFICATION</scope>
</reference>
<dbReference type="Pfam" id="PF03402">
    <property type="entry name" value="V1R"/>
    <property type="match status" value="1"/>
</dbReference>
<dbReference type="InterPro" id="IPR017452">
    <property type="entry name" value="GPCR_Rhodpsn_7TM"/>
</dbReference>
<dbReference type="FunFam" id="1.20.1070.10:FF:000033">
    <property type="entry name" value="Vomeronasal type-1 receptor"/>
    <property type="match status" value="1"/>
</dbReference>
<dbReference type="GO" id="GO:0016503">
    <property type="term" value="F:pheromone receptor activity"/>
    <property type="evidence" value="ECO:0007669"/>
    <property type="project" value="InterPro"/>
</dbReference>
<evidence type="ECO:0000256" key="7">
    <source>
        <dbReference type="ARBA" id="ARBA00022989"/>
    </source>
</evidence>
<comment type="subcellular location">
    <subcellularLocation>
        <location evidence="2 13">Cell membrane</location>
        <topology evidence="2 13">Multi-pass membrane protein</topology>
    </subcellularLocation>
</comment>
<feature type="transmembrane region" description="Helical" evidence="13">
    <location>
        <begin position="128"/>
        <end position="150"/>
    </location>
</feature>
<dbReference type="AlphaFoldDB" id="A0A7N4NL37"/>
<name>A0A7N4NL37_SARHA</name>
<keyword evidence="7 13" id="KW-1133">Transmembrane helix</keyword>
<keyword evidence="5 13" id="KW-0589">Pheromone response</keyword>
<dbReference type="PROSITE" id="PS50262">
    <property type="entry name" value="G_PROTEIN_RECEP_F1_2"/>
    <property type="match status" value="1"/>
</dbReference>
<evidence type="ECO:0000256" key="13">
    <source>
        <dbReference type="RuleBase" id="RU364061"/>
    </source>
</evidence>
<organism evidence="15 16">
    <name type="scientific">Sarcophilus harrisii</name>
    <name type="common">Tasmanian devil</name>
    <name type="synonym">Sarcophilus laniarius</name>
    <dbReference type="NCBI Taxonomy" id="9305"/>
    <lineage>
        <taxon>Eukaryota</taxon>
        <taxon>Metazoa</taxon>
        <taxon>Chordata</taxon>
        <taxon>Craniata</taxon>
        <taxon>Vertebrata</taxon>
        <taxon>Euteleostomi</taxon>
        <taxon>Mammalia</taxon>
        <taxon>Metatheria</taxon>
        <taxon>Dasyuromorphia</taxon>
        <taxon>Dasyuridae</taxon>
        <taxon>Sarcophilus</taxon>
    </lineage>
</organism>
<dbReference type="RefSeq" id="XP_003774389.1">
    <property type="nucleotide sequence ID" value="XM_003774341.1"/>
</dbReference>
<evidence type="ECO:0000256" key="5">
    <source>
        <dbReference type="ARBA" id="ARBA00022507"/>
    </source>
</evidence>
<dbReference type="OrthoDB" id="9606139at2759"/>
<dbReference type="Proteomes" id="UP000007648">
    <property type="component" value="Unassembled WGS sequence"/>
</dbReference>
<evidence type="ECO:0000256" key="9">
    <source>
        <dbReference type="ARBA" id="ARBA00023136"/>
    </source>
</evidence>
<feature type="transmembrane region" description="Helical" evidence="13">
    <location>
        <begin position="189"/>
        <end position="207"/>
    </location>
</feature>
<evidence type="ECO:0000256" key="8">
    <source>
        <dbReference type="ARBA" id="ARBA00023040"/>
    </source>
</evidence>
<keyword evidence="6 13" id="KW-0812">Transmembrane</keyword>
<proteinExistence type="inferred from homology"/>
<dbReference type="Gene3D" id="1.20.1070.10">
    <property type="entry name" value="Rhodopsin 7-helix transmembrane proteins"/>
    <property type="match status" value="1"/>
</dbReference>
<dbReference type="PANTHER" id="PTHR24062">
    <property type="entry name" value="VOMERONASAL TYPE-1 RECEPTOR"/>
    <property type="match status" value="1"/>
</dbReference>
<keyword evidence="12 13" id="KW-0807">Transducer</keyword>
<keyword evidence="16" id="KW-1185">Reference proteome</keyword>
<evidence type="ECO:0000313" key="16">
    <source>
        <dbReference type="Proteomes" id="UP000007648"/>
    </source>
</evidence>
<keyword evidence="10 13" id="KW-0675">Receptor</keyword>
<evidence type="ECO:0000256" key="4">
    <source>
        <dbReference type="ARBA" id="ARBA00022475"/>
    </source>
</evidence>
<keyword evidence="11" id="KW-0325">Glycoprotein</keyword>
<dbReference type="GeneTree" id="ENSGT00960000186612"/>
<evidence type="ECO:0000259" key="14">
    <source>
        <dbReference type="PROSITE" id="PS50262"/>
    </source>
</evidence>
<dbReference type="InterPro" id="IPR004072">
    <property type="entry name" value="Vmron_rcpt_1"/>
</dbReference>
<dbReference type="GO" id="GO:0007606">
    <property type="term" value="P:sensory perception of chemical stimulus"/>
    <property type="evidence" value="ECO:0007669"/>
    <property type="project" value="UniProtKB-ARBA"/>
</dbReference>
<feature type="transmembrane region" description="Helical" evidence="13">
    <location>
        <begin position="234"/>
        <end position="255"/>
    </location>
</feature>
<dbReference type="Ensembl" id="ENSSHAT00000046766.1">
    <property type="protein sequence ID" value="ENSSHAP00000024675.1"/>
    <property type="gene ID" value="ENSSHAG00000032331.1"/>
</dbReference>
<keyword evidence="9 13" id="KW-0472">Membrane</keyword>
<dbReference type="PRINTS" id="PR01534">
    <property type="entry name" value="VOMERONASL1R"/>
</dbReference>
<feature type="transmembrane region" description="Helical" evidence="13">
    <location>
        <begin position="267"/>
        <end position="286"/>
    </location>
</feature>
<evidence type="ECO:0000256" key="6">
    <source>
        <dbReference type="ARBA" id="ARBA00022692"/>
    </source>
</evidence>
<sequence length="320" mass="36449">MHSYDSVLCIIYVLLIIIGTFGNGFLLFSSGCNIITNQRTRPIELIFFNLAFSNIMLILLRGIPWSVQFCIQKFFLGDIDCKITLYLQRVFRSISLCTTCLLSVFQGIAISSHNPICTELKARFPKNIVSFSVGIFVLNLLIDGIVPLYVRGSKYNTKSNLSGDIGYCSIDRYALTTSKFIILKSLYDAVFMGFMTIASGYMVLVLYRHHWQVHHIHNANYNSSTSPETRATKIILLLMSSFICFYSLSSIFIIVMDNSKDTNLWLIHSSVVFSLCYPTISPFLLISSDSQIPNFYYAFKMMKKSNQSLRKTNKQIKNLC</sequence>
<feature type="transmembrane region" description="Helical" evidence="13">
    <location>
        <begin position="7"/>
        <end position="26"/>
    </location>
</feature>
<evidence type="ECO:0000256" key="1">
    <source>
        <dbReference type="ARBA" id="ARBA00003878"/>
    </source>
</evidence>
<comment type="function">
    <text evidence="1">Putative pheromone receptor.</text>
</comment>
<feature type="domain" description="G-protein coupled receptors family 1 profile" evidence="14">
    <location>
        <begin position="22"/>
        <end position="285"/>
    </location>
</feature>
<dbReference type="SUPFAM" id="SSF81321">
    <property type="entry name" value="Family A G protein-coupled receptor-like"/>
    <property type="match status" value="1"/>
</dbReference>
<evidence type="ECO:0000256" key="3">
    <source>
        <dbReference type="ARBA" id="ARBA00010663"/>
    </source>
</evidence>
<feature type="transmembrane region" description="Helical" evidence="13">
    <location>
        <begin position="46"/>
        <end position="63"/>
    </location>
</feature>
<dbReference type="GO" id="GO:0019236">
    <property type="term" value="P:response to pheromone"/>
    <property type="evidence" value="ECO:0007669"/>
    <property type="project" value="UniProtKB-KW"/>
</dbReference>
<reference evidence="15" key="2">
    <citation type="submission" date="2025-08" db="UniProtKB">
        <authorList>
            <consortium name="Ensembl"/>
        </authorList>
    </citation>
    <scope>IDENTIFICATION</scope>
</reference>
<keyword evidence="8 13" id="KW-0297">G-protein coupled receptor</keyword>
<gene>
    <name evidence="15" type="primary">LOC100934469</name>
</gene>